<keyword evidence="5" id="KW-0597">Phosphoprotein</keyword>
<dbReference type="SUPFAM" id="SSF103190">
    <property type="entry name" value="Sensory domain-like"/>
    <property type="match status" value="1"/>
</dbReference>
<keyword evidence="4" id="KW-1003">Cell membrane</keyword>
<dbReference type="STRING" id="1176198.SAMN05444716_112106"/>
<evidence type="ECO:0000256" key="4">
    <source>
        <dbReference type="ARBA" id="ARBA00022475"/>
    </source>
</evidence>
<evidence type="ECO:0000256" key="6">
    <source>
        <dbReference type="ARBA" id="ARBA00022679"/>
    </source>
</evidence>
<dbReference type="Gene3D" id="3.30.450.20">
    <property type="entry name" value="PAS domain"/>
    <property type="match status" value="2"/>
</dbReference>
<dbReference type="GO" id="GO:0004673">
    <property type="term" value="F:protein histidine kinase activity"/>
    <property type="evidence" value="ECO:0007669"/>
    <property type="project" value="UniProtKB-EC"/>
</dbReference>
<dbReference type="SUPFAM" id="SSF55874">
    <property type="entry name" value="ATPase domain of HSP90 chaperone/DNA topoisomerase II/histidine kinase"/>
    <property type="match status" value="1"/>
</dbReference>
<evidence type="ECO:0000256" key="1">
    <source>
        <dbReference type="ARBA" id="ARBA00000085"/>
    </source>
</evidence>
<dbReference type="InterPro" id="IPR004358">
    <property type="entry name" value="Sig_transdc_His_kin-like_C"/>
</dbReference>
<evidence type="ECO:0000256" key="7">
    <source>
        <dbReference type="ARBA" id="ARBA00022692"/>
    </source>
</evidence>
<evidence type="ECO:0000256" key="2">
    <source>
        <dbReference type="ARBA" id="ARBA00004651"/>
    </source>
</evidence>
<sequence length="533" mass="57039">MRVLRARRSRMSLARQLFTLQIVLILLLVVTSAVLVFLQVRNDNRTDTEHQVTTLATGLAELPEVKRAVAGEDPAAALQPLAESVRKATDTDFIVFMAPDRTRYSHTDPELIGLRFRGNIDRALAGESFTESYEGTLGPSIRAVVPVTDDRGEVTALVSIGVLQKKIGAELSRRLAPVVPVSAGALILAGAGSWAISRRLDRQTLGLGAEEITRLYEHHDAVLRTVREGLLIVSPRGVLILVNDHARRLLALPEGAEGRPVLDLGLPSPVGPLLTSGSPVTDRLCVHGDRVLVLNQERIERHGRHLGTVTTLRDHTELEALAGELDSARGFAEALRSQAHESANRLHTVVTMIELGRPEEAVEFATVELASAQALADRLTEEVQEPALAALLLGKAAQAAEKGVELEITDDTAVAEAGFAPRDLVTLVGNLVDNAIEAALAAPPPRRVTVTARTEGDSLLVRVSDSGAGLDGAALESMFRRGWTTKQPQGARGQGLGLALVRQVIDRYGGDVEVSGDAGAVFTVRLYRGTAPS</sequence>
<keyword evidence="14" id="KW-1185">Reference proteome</keyword>
<gene>
    <name evidence="13" type="ORF">SAMN05444716_112106</name>
</gene>
<comment type="subcellular location">
    <subcellularLocation>
        <location evidence="2">Cell membrane</location>
        <topology evidence="2">Multi-pass membrane protein</topology>
    </subcellularLocation>
</comment>
<dbReference type="Proteomes" id="UP000198873">
    <property type="component" value="Unassembled WGS sequence"/>
</dbReference>
<dbReference type="SMART" id="SM00387">
    <property type="entry name" value="HATPase_c"/>
    <property type="match status" value="1"/>
</dbReference>
<accession>A0A1I6W595</accession>
<dbReference type="InterPro" id="IPR029151">
    <property type="entry name" value="Sensor-like_sf"/>
</dbReference>
<dbReference type="PRINTS" id="PR00344">
    <property type="entry name" value="BCTRLSENSOR"/>
</dbReference>
<dbReference type="EMBL" id="FPAB01000012">
    <property type="protein sequence ID" value="SFT20804.1"/>
    <property type="molecule type" value="Genomic_DNA"/>
</dbReference>
<evidence type="ECO:0000256" key="11">
    <source>
        <dbReference type="ARBA" id="ARBA00023136"/>
    </source>
</evidence>
<dbReference type="Gene3D" id="3.30.565.10">
    <property type="entry name" value="Histidine kinase-like ATPase, C-terminal domain"/>
    <property type="match status" value="1"/>
</dbReference>
<evidence type="ECO:0000256" key="5">
    <source>
        <dbReference type="ARBA" id="ARBA00022553"/>
    </source>
</evidence>
<dbReference type="InterPro" id="IPR005467">
    <property type="entry name" value="His_kinase_dom"/>
</dbReference>
<evidence type="ECO:0000313" key="13">
    <source>
        <dbReference type="EMBL" id="SFT20804.1"/>
    </source>
</evidence>
<dbReference type="PANTHER" id="PTHR44936:SF9">
    <property type="entry name" value="SENSOR PROTEIN CREC"/>
    <property type="match status" value="1"/>
</dbReference>
<keyword evidence="9" id="KW-1133">Transmembrane helix</keyword>
<name>A0A1I6W595_9ACTN</name>
<evidence type="ECO:0000313" key="14">
    <source>
        <dbReference type="Proteomes" id="UP000198873"/>
    </source>
</evidence>
<dbReference type="Pfam" id="PF02518">
    <property type="entry name" value="HATPase_c"/>
    <property type="match status" value="1"/>
</dbReference>
<feature type="domain" description="Histidine kinase" evidence="12">
    <location>
        <begin position="337"/>
        <end position="530"/>
    </location>
</feature>
<comment type="catalytic activity">
    <reaction evidence="1">
        <text>ATP + protein L-histidine = ADP + protein N-phospho-L-histidine.</text>
        <dbReference type="EC" id="2.7.13.3"/>
    </reaction>
</comment>
<dbReference type="Pfam" id="PF17203">
    <property type="entry name" value="sCache_3_2"/>
    <property type="match status" value="1"/>
</dbReference>
<keyword evidence="8 13" id="KW-0418">Kinase</keyword>
<dbReference type="AlphaFoldDB" id="A0A1I6W595"/>
<keyword evidence="10" id="KW-0902">Two-component regulatory system</keyword>
<dbReference type="InterPro" id="IPR033463">
    <property type="entry name" value="sCache_3"/>
</dbReference>
<evidence type="ECO:0000256" key="10">
    <source>
        <dbReference type="ARBA" id="ARBA00023012"/>
    </source>
</evidence>
<dbReference type="GO" id="GO:0005886">
    <property type="term" value="C:plasma membrane"/>
    <property type="evidence" value="ECO:0007669"/>
    <property type="project" value="UniProtKB-SubCell"/>
</dbReference>
<dbReference type="InterPro" id="IPR003594">
    <property type="entry name" value="HATPase_dom"/>
</dbReference>
<keyword evidence="11" id="KW-0472">Membrane</keyword>
<organism evidence="13 14">
    <name type="scientific">Streptomyces harbinensis</name>
    <dbReference type="NCBI Taxonomy" id="1176198"/>
    <lineage>
        <taxon>Bacteria</taxon>
        <taxon>Bacillati</taxon>
        <taxon>Actinomycetota</taxon>
        <taxon>Actinomycetes</taxon>
        <taxon>Kitasatosporales</taxon>
        <taxon>Streptomycetaceae</taxon>
        <taxon>Streptomyces</taxon>
    </lineage>
</organism>
<dbReference type="GO" id="GO:0000160">
    <property type="term" value="P:phosphorelay signal transduction system"/>
    <property type="evidence" value="ECO:0007669"/>
    <property type="project" value="UniProtKB-KW"/>
</dbReference>
<keyword evidence="6" id="KW-0808">Transferase</keyword>
<dbReference type="PROSITE" id="PS50109">
    <property type="entry name" value="HIS_KIN"/>
    <property type="match status" value="1"/>
</dbReference>
<evidence type="ECO:0000256" key="9">
    <source>
        <dbReference type="ARBA" id="ARBA00022989"/>
    </source>
</evidence>
<evidence type="ECO:0000259" key="12">
    <source>
        <dbReference type="PROSITE" id="PS50109"/>
    </source>
</evidence>
<dbReference type="InterPro" id="IPR050980">
    <property type="entry name" value="2C_sensor_his_kinase"/>
</dbReference>
<dbReference type="PANTHER" id="PTHR44936">
    <property type="entry name" value="SENSOR PROTEIN CREC"/>
    <property type="match status" value="1"/>
</dbReference>
<proteinExistence type="predicted"/>
<protein>
    <recommendedName>
        <fullName evidence="3">histidine kinase</fullName>
        <ecNumber evidence="3">2.7.13.3</ecNumber>
    </recommendedName>
</protein>
<keyword evidence="7" id="KW-0812">Transmembrane</keyword>
<evidence type="ECO:0000256" key="3">
    <source>
        <dbReference type="ARBA" id="ARBA00012438"/>
    </source>
</evidence>
<evidence type="ECO:0000256" key="8">
    <source>
        <dbReference type="ARBA" id="ARBA00022777"/>
    </source>
</evidence>
<dbReference type="InterPro" id="IPR036890">
    <property type="entry name" value="HATPase_C_sf"/>
</dbReference>
<dbReference type="EC" id="2.7.13.3" evidence="3"/>
<reference evidence="14" key="1">
    <citation type="submission" date="2016-10" db="EMBL/GenBank/DDBJ databases">
        <authorList>
            <person name="Varghese N."/>
            <person name="Submissions S."/>
        </authorList>
    </citation>
    <scope>NUCLEOTIDE SEQUENCE [LARGE SCALE GENOMIC DNA]</scope>
    <source>
        <strain evidence="14">CGMCC 4.7047</strain>
    </source>
</reference>